<dbReference type="InterPro" id="IPR001680">
    <property type="entry name" value="WD40_rpt"/>
</dbReference>
<keyword evidence="2" id="KW-0677">Repeat</keyword>
<keyword evidence="3" id="KW-0227">DNA damage</keyword>
<dbReference type="PANTHER" id="PTHR46202">
    <property type="entry name" value="DNA EXCISION REPAIR PROTEIN ERCC-8"/>
    <property type="match status" value="1"/>
</dbReference>
<dbReference type="GO" id="GO:0000109">
    <property type="term" value="C:nucleotide-excision repair complex"/>
    <property type="evidence" value="ECO:0007669"/>
    <property type="project" value="TreeGrafter"/>
</dbReference>
<dbReference type="PANTHER" id="PTHR46202:SF1">
    <property type="entry name" value="DNA EXCISION REPAIR PROTEIN ERCC-8"/>
    <property type="match status" value="1"/>
</dbReference>
<dbReference type="PROSITE" id="PS50294">
    <property type="entry name" value="WD_REPEATS_REGION"/>
    <property type="match status" value="2"/>
</dbReference>
<keyword evidence="1 5" id="KW-0853">WD repeat</keyword>
<name>A0AAW0FVG7_9APHY</name>
<feature type="repeat" description="WD" evidence="5">
    <location>
        <begin position="209"/>
        <end position="244"/>
    </location>
</feature>
<organism evidence="6 7">
    <name type="scientific">Cerrena zonata</name>
    <dbReference type="NCBI Taxonomy" id="2478898"/>
    <lineage>
        <taxon>Eukaryota</taxon>
        <taxon>Fungi</taxon>
        <taxon>Dikarya</taxon>
        <taxon>Basidiomycota</taxon>
        <taxon>Agaricomycotina</taxon>
        <taxon>Agaricomycetes</taxon>
        <taxon>Polyporales</taxon>
        <taxon>Cerrenaceae</taxon>
        <taxon>Cerrena</taxon>
    </lineage>
</organism>
<evidence type="ECO:0000256" key="5">
    <source>
        <dbReference type="PROSITE-ProRule" id="PRU00221"/>
    </source>
</evidence>
<dbReference type="EMBL" id="JASBNA010000023">
    <property type="protein sequence ID" value="KAK7684861.1"/>
    <property type="molecule type" value="Genomic_DNA"/>
</dbReference>
<feature type="repeat" description="WD" evidence="5">
    <location>
        <begin position="274"/>
        <end position="309"/>
    </location>
</feature>
<dbReference type="Pfam" id="PF00400">
    <property type="entry name" value="WD40"/>
    <property type="match status" value="4"/>
</dbReference>
<dbReference type="Proteomes" id="UP001385951">
    <property type="component" value="Unassembled WGS sequence"/>
</dbReference>
<dbReference type="GO" id="GO:0006283">
    <property type="term" value="P:transcription-coupled nucleotide-excision repair"/>
    <property type="evidence" value="ECO:0007669"/>
    <property type="project" value="InterPro"/>
</dbReference>
<dbReference type="SUPFAM" id="SSF50978">
    <property type="entry name" value="WD40 repeat-like"/>
    <property type="match status" value="1"/>
</dbReference>
<keyword evidence="7" id="KW-1185">Reference proteome</keyword>
<feature type="repeat" description="WD" evidence="5">
    <location>
        <begin position="42"/>
        <end position="84"/>
    </location>
</feature>
<comment type="caution">
    <text evidence="6">The sequence shown here is derived from an EMBL/GenBank/DDBJ whole genome shotgun (WGS) entry which is preliminary data.</text>
</comment>
<keyword evidence="4" id="KW-0234">DNA repair</keyword>
<sequence length="452" mass="51293">MQLLLRERLSLKISPLEFVNTITELYYSMLAQTALRDVFPVNCHHNAAVNSLSLESMEYQYLLSGCADLSIKLWDLKAQEEVKGDDEDPDWRYRRQYEDYDYDNPRQVFTNIATVPRKTAHTFGISSIMWWPFDTGIFVSASFDHTVKIWDTQEMAPVHEFDIANRVYLIDIRGHQPNEMTASALIAVASDQPFIRLLDIRAGSSAHTLSGHKGKTLEVKWHPTNPFLFASGGFDGEVKVWDIRRSNNCLCRLDMLKTSSLTQHDSHNLTKASVKAHLGPVNGLVWDESGTTLFTAGNDDKVRCWDVASSLAPPINRLINFGPLTRNKYPQTIPILLSSKLELELQYLLFPSDNDDVFVYRTIDGKLLSRLSRRGSKNHGRTSSMCYAGPSSGTYFCGTMDGEIVTWVPSWPTSYDRQAKLELKDVLDRSHLVKEANEILANDLFLQKSFPT</sequence>
<protein>
    <submittedName>
        <fullName evidence="6">Uncharacterized protein</fullName>
    </submittedName>
</protein>
<dbReference type="InterPro" id="IPR042238">
    <property type="entry name" value="Rad28/ERCC8/Ckn1/ATCSA-1"/>
</dbReference>
<dbReference type="GO" id="GO:0031464">
    <property type="term" value="C:Cul4A-RING E3 ubiquitin ligase complex"/>
    <property type="evidence" value="ECO:0007669"/>
    <property type="project" value="TreeGrafter"/>
</dbReference>
<dbReference type="PROSITE" id="PS00678">
    <property type="entry name" value="WD_REPEATS_1"/>
    <property type="match status" value="1"/>
</dbReference>
<evidence type="ECO:0000313" key="7">
    <source>
        <dbReference type="Proteomes" id="UP001385951"/>
    </source>
</evidence>
<evidence type="ECO:0000313" key="6">
    <source>
        <dbReference type="EMBL" id="KAK7684861.1"/>
    </source>
</evidence>
<evidence type="ECO:0000256" key="1">
    <source>
        <dbReference type="ARBA" id="ARBA00022574"/>
    </source>
</evidence>
<dbReference type="InterPro" id="IPR020472">
    <property type="entry name" value="WD40_PAC1"/>
</dbReference>
<evidence type="ECO:0000256" key="4">
    <source>
        <dbReference type="ARBA" id="ARBA00023204"/>
    </source>
</evidence>
<dbReference type="PROSITE" id="PS50082">
    <property type="entry name" value="WD_REPEATS_2"/>
    <property type="match status" value="4"/>
</dbReference>
<dbReference type="GO" id="GO:0043161">
    <property type="term" value="P:proteasome-mediated ubiquitin-dependent protein catabolic process"/>
    <property type="evidence" value="ECO:0007669"/>
    <property type="project" value="TreeGrafter"/>
</dbReference>
<feature type="repeat" description="WD" evidence="5">
    <location>
        <begin position="118"/>
        <end position="160"/>
    </location>
</feature>
<dbReference type="AlphaFoldDB" id="A0AAW0FVG7"/>
<dbReference type="SMART" id="SM00320">
    <property type="entry name" value="WD40"/>
    <property type="match status" value="4"/>
</dbReference>
<dbReference type="GO" id="GO:0000209">
    <property type="term" value="P:protein polyubiquitination"/>
    <property type="evidence" value="ECO:0007669"/>
    <property type="project" value="TreeGrafter"/>
</dbReference>
<accession>A0AAW0FVG7</accession>
<dbReference type="InterPro" id="IPR019775">
    <property type="entry name" value="WD40_repeat_CS"/>
</dbReference>
<dbReference type="PRINTS" id="PR00320">
    <property type="entry name" value="GPROTEINBRPT"/>
</dbReference>
<dbReference type="InterPro" id="IPR015943">
    <property type="entry name" value="WD40/YVTN_repeat-like_dom_sf"/>
</dbReference>
<evidence type="ECO:0000256" key="2">
    <source>
        <dbReference type="ARBA" id="ARBA00022737"/>
    </source>
</evidence>
<dbReference type="Gene3D" id="2.130.10.10">
    <property type="entry name" value="YVTN repeat-like/Quinoprotein amine dehydrogenase"/>
    <property type="match status" value="1"/>
</dbReference>
<reference evidence="6 7" key="1">
    <citation type="submission" date="2022-09" db="EMBL/GenBank/DDBJ databases">
        <authorList>
            <person name="Palmer J.M."/>
        </authorList>
    </citation>
    <scope>NUCLEOTIDE SEQUENCE [LARGE SCALE GENOMIC DNA]</scope>
    <source>
        <strain evidence="6 7">DSM 7382</strain>
    </source>
</reference>
<dbReference type="InterPro" id="IPR036322">
    <property type="entry name" value="WD40_repeat_dom_sf"/>
</dbReference>
<proteinExistence type="predicted"/>
<gene>
    <name evidence="6" type="ORF">QCA50_012110</name>
</gene>
<evidence type="ECO:0000256" key="3">
    <source>
        <dbReference type="ARBA" id="ARBA00022763"/>
    </source>
</evidence>